<dbReference type="InterPro" id="IPR036736">
    <property type="entry name" value="ACP-like_sf"/>
</dbReference>
<evidence type="ECO:0000256" key="2">
    <source>
        <dbReference type="ARBA" id="ARBA00022450"/>
    </source>
</evidence>
<dbReference type="Proteomes" id="UP000199691">
    <property type="component" value="Unassembled WGS sequence"/>
</dbReference>
<dbReference type="InterPro" id="IPR045851">
    <property type="entry name" value="AMP-bd_C_sf"/>
</dbReference>
<dbReference type="FunFam" id="3.40.50.980:FF:000001">
    <property type="entry name" value="Non-ribosomal peptide synthetase"/>
    <property type="match status" value="2"/>
</dbReference>
<dbReference type="SUPFAM" id="SSF52777">
    <property type="entry name" value="CoA-dependent acyltransferases"/>
    <property type="match status" value="8"/>
</dbReference>
<dbReference type="InterPro" id="IPR006162">
    <property type="entry name" value="Ppantetheine_attach_site"/>
</dbReference>
<dbReference type="Gene3D" id="3.40.50.12780">
    <property type="entry name" value="N-terminal domain of ligase-like"/>
    <property type="match status" value="1"/>
</dbReference>
<keyword evidence="7" id="KW-1185">Reference proteome</keyword>
<feature type="region of interest" description="Disordered" evidence="4">
    <location>
        <begin position="582"/>
        <end position="611"/>
    </location>
</feature>
<dbReference type="NCBIfam" id="TIGR01733">
    <property type="entry name" value="AA-adenyl-dom"/>
    <property type="match status" value="3"/>
</dbReference>
<dbReference type="GO" id="GO:0043041">
    <property type="term" value="P:amino acid activation for nonribosomal peptide biosynthetic process"/>
    <property type="evidence" value="ECO:0007669"/>
    <property type="project" value="TreeGrafter"/>
</dbReference>
<dbReference type="InterPro" id="IPR020806">
    <property type="entry name" value="PKS_PP-bd"/>
</dbReference>
<keyword evidence="2" id="KW-0596">Phosphopantetheine</keyword>
<accession>A0A1H0WU58</accession>
<dbReference type="Gene3D" id="1.10.1200.10">
    <property type="entry name" value="ACP-like"/>
    <property type="match status" value="2"/>
</dbReference>
<evidence type="ECO:0000259" key="5">
    <source>
        <dbReference type="PROSITE" id="PS50075"/>
    </source>
</evidence>
<dbReference type="GO" id="GO:0005829">
    <property type="term" value="C:cytosol"/>
    <property type="evidence" value="ECO:0007669"/>
    <property type="project" value="TreeGrafter"/>
</dbReference>
<dbReference type="InterPro" id="IPR000873">
    <property type="entry name" value="AMP-dep_synth/lig_dom"/>
</dbReference>
<dbReference type="InterPro" id="IPR042099">
    <property type="entry name" value="ANL_N_sf"/>
</dbReference>
<feature type="domain" description="Carrier" evidence="5">
    <location>
        <begin position="989"/>
        <end position="1063"/>
    </location>
</feature>
<name>A0A1H0WU58_9PSEU</name>
<evidence type="ECO:0000256" key="1">
    <source>
        <dbReference type="ARBA" id="ARBA00001957"/>
    </source>
</evidence>
<dbReference type="InterPro" id="IPR023213">
    <property type="entry name" value="CAT-like_dom_sf"/>
</dbReference>
<dbReference type="InterPro" id="IPR029058">
    <property type="entry name" value="AB_hydrolase_fold"/>
</dbReference>
<dbReference type="CDD" id="cd17646">
    <property type="entry name" value="A_NRPS_AB3403-like"/>
    <property type="match status" value="1"/>
</dbReference>
<sequence>MTSHGLSAAQNRFRLAQELSPELPNVVSVVWRIEGTVDAGVLTAQVREALKETPTLRATFHEGAHGALCQEGDLGEWEASAVDLSDAGDPARTARERMRSIVDTRFDLTRGPLLRAELITLSHTAHLLVFACPHLLTDAYGLMRIFSQRVGERYRAACGAEPLSPSGFLPLPDFLRLDAEYRTSSRFVLDGDFWRRYLTTEHEPARPAVASASHVEQQLRHRARQVVPAGMLSSECELPPHQAQVITAAAEEAGVSEQALLAAGIAAFLRGVCGVDDLRIGLSVGNRAGAARGTPGLMSNIVPVNLSIGAGQSLSELARDVATASREVFRHSKHQITDIQRAAGVHGNLRGPFGTIVNIMPPVEDLDLDGGIARFDGGSFGDIDELMISLFRTGAGALHVRLDAPARLHGQSELDHLVTGVRRHLFTLASAPGSAIGTHSSSTLRDLTWLAERNSTRAEVPATTIPALFRDQVAATPGAVAIVADATGTTVTYAELDAMVEKLSQRVREQGVRPESVVAVVLPRSLDLVVALLAVMKAGGTYLPVDPNYPPDRVAYLLADSEPVLVLTTANAEIPADGIRRLNVDEPGDRSEAVHRGESTPGEAENPPAIDDRHPAYVIYTSGSTGAPKGVVVEHRAIVNRLLWMQDEYDLRPVDRVLQKTSASFDVSVWEFFWPLTHGATLVLAEPGGQGDPRYLADVIRREQVTIAHFVPSMFAQFLNDENAAGCSSLRLLVCSGEALPAELVTKAAAVLDASVHNLYGPTEAAVDVTHWRCRPGDRTVPIGTPVWNTGAHVLDSALLPTPVGVVGELYLSGVQLARGYAGRPGLTASRFVASLAGKPGERLYRTGDLARWTDTGTLEYLGRVDRQVKIRGYRVEPGEIEAALTSHPGVAQAAIILTGDATSPRLAAYVVPSGFEGAVRSAIHGVRPIDLRSGLQIAEVRKAAEKLLPSYMVPSTITVLHSLPLTPNGKLDRESLPAPALPVTRSAPPRTHVERVLCEVVAEVLGTAEVGVDDDFFALGGDSIDSISVASRARDRGVHTTPRAIFEARTVARIADGADVRESAPAASRTDSAPYRMPLQPAARFHHDRARGFSRLTQYIVLDAPAETTAAQVRGAVEHLLRDHDILRARLAEDGRALLVPSPADADVGKIFRWVRTTGADRERSQRAELVAARARISLVDGIPLQAVLLDVVDRDRPRILLVAHHLVVDGVSWQVLVAQLAAVASGAPAHRPQTTSVRQWLSGLAGGITRFEAHADHWRNVLATAQSPLGRRYVDPAIDVATTVHERRVLLPPSTTRTLLTLPHAYGGSAQDAVLAALTMAVARFRGAERGGGEPTLIRVEGHGREEHLVPGADLSATVGWFTSFFPILVDITAVDLDDAFASGPAAATAMSAAVEAIAASPDNGIGYGVLRHLSAAAEEWPDESAVQINFNYLGHFDPSSGAAGWNLAAEESPLIATPDPDTPVIAALDVRAVTIGGTPEDAELAVTFAAPEGVLDAPALAEFADEFVRAANAVAHHRPDPRTGIRSAAEVTSALVDRHQLELWEKRFPELADVWPLTSVQSGLLFHSGLAADGFDAYQQQFVLHLTGPVDAERLRNAGQALINRHDALRVAFVPDETGLLMQLVQARVELPWRHHAVRTDQITPWLEADHAEHFDPASAPLLRMTLFTTGPNTADLLITAHHAVFDGWSLPLLLVDLLQLYAGMRLPPAESFKRYLEWLAERDQAAAARAWSTALAGLQSPTMLGDAVPPPATSSSRQVGLGHIDIPIEHDRAHKLVRLASDSQVTLNSVIQLAWGLLLSRLTDSDDVVFGTTVAGRPADLPGAASVVGSFINTIPVRLVCQADARVTELLTYLHTRHAALLDHHHHPLADIQRAAGLGTLFDTLVVFESYPVDRLALDEAARQAGICATGVTPIVGTHYQASLLVTADPLPRMTLQYRRERFDSANAQRLATQLAHVLHDLALVGTEGSTDDISPYDRGERRALLQAYSDTAQPTTGTTVVDHIRNRVHENPAAVAVADGFREVSYLELWKRAQHLAMALRAAGAGPESVVGIALPRTADLVAAVLGVLSAGAAYLPIDVTYPATRIRSIIDSAQPDLIICDPGFAETAQGRPTFTLTDLDRYSTAAEPLSTRAATPLLDNLAYVMSTSGTTGTPKGVAATHRSLVTAVEAMAGWSGVAPGSRLAAGTSISFDISVFELFATLCAGGTLQLLPDTLSLAEIQAQHGIVLSTVPSVLAELLPLIQGKVHAHTVVLGGEPVTAALIRSLREAMPGARVVNTYGPSETFYTTAFVLEHEHEPESEAPLPLGSPLPNVRLYVLDRALRPVPDGCVGELYAGGDTTARGYHHQPALTSSRFVADPFGPPGARLYRTGDLVRRSGDRLDFIARADNQVKIRGFRIETGEIESALTRHPRVQRAVVVPRSSAGGPRLVAYVVTREPADDLISFAGEHLPRHMVPSAVVPISRLPLTPNGKLDRDALPAPDSQSSAYRPPRTRLEHTLAILFAEVLGAASVGIDDDFFEAGGHSLLATRLASRVHTVLGVQLPIREVFDAPTVAKLASRLPTAGVTRPALVARSHTEPVPLSFAQRRLWFLDRLDGPSATYNLPLVVRLRGELDPVALRQALSDLIARHEALRTILVEDEAGTPLQHVVPASEVSFDLPVREADLAEREKAVDELARSPFDIAHEVPIRAVLVRCDADDHTLVVVVHHSAADGGSMPVLGADLSTAYRARLCGRSPAWTPPSVTYRDYTMWQRDLLGRADDPDSMMFRQSEYWRETLAGAPQLVSLPADRPRPPVASHRGASHEFTLPADLVSAMHDLSRRSGTTLSMLVQAAVSLLLHRHGAGSDIVTGAPVAGRTDEALSSMVGLLANTWVLRVGLNDNPTFNDVLDRVRRQALAAYDHQEIPFERLVEVLKPTRSTAQHPLFQVMVAWQSDPWPTLDLPGLHGTVERADTAAAKFDLFISLFPSAGKAIGGVVEYATDLFDFSTVATFVERLERVLRQVCDDPAIRTGAVAVLSAEERRALIQPASATAVSWPPVEVTELVRRQSQASPDATAVSHPASGRTLTYAELDQAAGRLAGWLRRKGTGEGDTVAVALDRSTDLVVALLGVLRSGASYVPIDPSHPRERIELILKDCAPALVLRALPSLENEPDVTESGPSAVHPGRPAYIIYTSGSTGTPKGVEISHGALTNFLLSMRDLLKLDGDDRWLAVTTAAFDIAALELYLPLVVGAQVIIADRDEVADPVRLLSVSEEQQATIVQGTPALWRGLVATTSNGLSRLRVLTGGEALTPSLADALTARAAQVINVYGPTETTIWSTWATVVPGGAPHLGSPIANTGLYVLDEYLNPVVPGAPGDLYLSGDGLAIGYHGRPSLTASAFVADPYGDRGQRMYRTGDRVVRTRDGLIFLGRADRQVKIRGHRVEPGEIETVIVRHPAVRAAAVLAGEDASGTTVLTAYLECDATPTLHDEIVEHLRQRLPGHMVPTRLVPLRELPLTPNGKLDRAALPAAGPPPVAPHRRPQSELERRLCALFAEVLDLPEVGLDDDFFALGGHSLAATLLVARVRDELAVELEVRRIFECPTVGSLTRQWDQLTARRRAPLRRMA</sequence>
<evidence type="ECO:0000256" key="4">
    <source>
        <dbReference type="SAM" id="MobiDB-lite"/>
    </source>
</evidence>
<dbReference type="InterPro" id="IPR009081">
    <property type="entry name" value="PP-bd_ACP"/>
</dbReference>
<dbReference type="GO" id="GO:0031177">
    <property type="term" value="F:phosphopantetheine binding"/>
    <property type="evidence" value="ECO:0007669"/>
    <property type="project" value="InterPro"/>
</dbReference>
<dbReference type="FunFam" id="3.40.50.980:FF:000002">
    <property type="entry name" value="Enterobactin synthetase component F"/>
    <property type="match status" value="1"/>
</dbReference>
<dbReference type="PANTHER" id="PTHR45527">
    <property type="entry name" value="NONRIBOSOMAL PEPTIDE SYNTHETASE"/>
    <property type="match status" value="1"/>
</dbReference>
<dbReference type="CDD" id="cd05930">
    <property type="entry name" value="A_NRPS"/>
    <property type="match status" value="2"/>
</dbReference>
<gene>
    <name evidence="6" type="ORF">SAMN05421507_12368</name>
</gene>
<dbReference type="FunFam" id="1.10.1200.10:FF:000016">
    <property type="entry name" value="Non-ribosomal peptide synthase"/>
    <property type="match status" value="2"/>
</dbReference>
<keyword evidence="3" id="KW-0597">Phosphoprotein</keyword>
<reference evidence="7" key="1">
    <citation type="submission" date="2016-10" db="EMBL/GenBank/DDBJ databases">
        <authorList>
            <person name="Varghese N."/>
            <person name="Submissions S."/>
        </authorList>
    </citation>
    <scope>NUCLEOTIDE SEQUENCE [LARGE SCALE GENOMIC DNA]</scope>
    <source>
        <strain evidence="7">CGMCC 4.6609</strain>
    </source>
</reference>
<dbReference type="Gene3D" id="3.40.50.980">
    <property type="match status" value="4"/>
</dbReference>
<dbReference type="FunFam" id="3.40.50.12780:FF:000012">
    <property type="entry name" value="Non-ribosomal peptide synthetase"/>
    <property type="match status" value="1"/>
</dbReference>
<dbReference type="Pfam" id="PF13193">
    <property type="entry name" value="AMP-binding_C"/>
    <property type="match status" value="3"/>
</dbReference>
<dbReference type="PROSITE" id="PS00455">
    <property type="entry name" value="AMP_BINDING"/>
    <property type="match status" value="2"/>
</dbReference>
<feature type="domain" description="Carrier" evidence="5">
    <location>
        <begin position="2496"/>
        <end position="2571"/>
    </location>
</feature>
<dbReference type="GO" id="GO:0003824">
    <property type="term" value="F:catalytic activity"/>
    <property type="evidence" value="ECO:0007669"/>
    <property type="project" value="InterPro"/>
</dbReference>
<proteinExistence type="predicted"/>
<feature type="compositionally biased region" description="Basic and acidic residues" evidence="4">
    <location>
        <begin position="582"/>
        <end position="598"/>
    </location>
</feature>
<dbReference type="InterPro" id="IPR020845">
    <property type="entry name" value="AMP-binding_CS"/>
</dbReference>
<protein>
    <submittedName>
        <fullName evidence="6">Non-ribosomal peptide synthase domain TIGR01720/amino acid adenylation domain-containing protein</fullName>
    </submittedName>
</protein>
<dbReference type="Gene3D" id="2.30.38.10">
    <property type="entry name" value="Luciferase, Domain 3"/>
    <property type="match status" value="2"/>
</dbReference>
<dbReference type="SUPFAM" id="SSF47336">
    <property type="entry name" value="ACP-like"/>
    <property type="match status" value="3"/>
</dbReference>
<dbReference type="GO" id="GO:0072330">
    <property type="term" value="P:monocarboxylic acid biosynthetic process"/>
    <property type="evidence" value="ECO:0007669"/>
    <property type="project" value="UniProtKB-ARBA"/>
</dbReference>
<dbReference type="SMART" id="SM00823">
    <property type="entry name" value="PKS_PP"/>
    <property type="match status" value="3"/>
</dbReference>
<dbReference type="CDD" id="cd19540">
    <property type="entry name" value="LCL_NRPS-like"/>
    <property type="match status" value="1"/>
</dbReference>
<evidence type="ECO:0000313" key="7">
    <source>
        <dbReference type="Proteomes" id="UP000199691"/>
    </source>
</evidence>
<dbReference type="Pfam" id="PF00668">
    <property type="entry name" value="Condensation"/>
    <property type="match status" value="4"/>
</dbReference>
<dbReference type="Pfam" id="PF00501">
    <property type="entry name" value="AMP-binding"/>
    <property type="match status" value="3"/>
</dbReference>
<dbReference type="PROSITE" id="PS50075">
    <property type="entry name" value="CARRIER"/>
    <property type="match status" value="3"/>
</dbReference>
<dbReference type="InterPro" id="IPR025110">
    <property type="entry name" value="AMP-bd_C"/>
</dbReference>
<dbReference type="FunFam" id="3.30.300.30:FF:000015">
    <property type="entry name" value="Nonribosomal peptide synthase SidD"/>
    <property type="match status" value="1"/>
</dbReference>
<dbReference type="Gene3D" id="3.30.300.30">
    <property type="match status" value="3"/>
</dbReference>
<dbReference type="GO" id="GO:0008610">
    <property type="term" value="P:lipid biosynthetic process"/>
    <property type="evidence" value="ECO:0007669"/>
    <property type="project" value="UniProtKB-ARBA"/>
</dbReference>
<dbReference type="STRING" id="641025.SAMN05421507_12368"/>
<dbReference type="PANTHER" id="PTHR45527:SF1">
    <property type="entry name" value="FATTY ACID SYNTHASE"/>
    <property type="match status" value="1"/>
</dbReference>
<comment type="cofactor">
    <cofactor evidence="1">
        <name>pantetheine 4'-phosphate</name>
        <dbReference type="ChEBI" id="CHEBI:47942"/>
    </cofactor>
</comment>
<dbReference type="PROSITE" id="PS00012">
    <property type="entry name" value="PHOSPHOPANTETHEINE"/>
    <property type="match status" value="2"/>
</dbReference>
<dbReference type="NCBIfam" id="NF003417">
    <property type="entry name" value="PRK04813.1"/>
    <property type="match status" value="3"/>
</dbReference>
<dbReference type="InterPro" id="IPR010071">
    <property type="entry name" value="AA_adenyl_dom"/>
</dbReference>
<dbReference type="GO" id="GO:0044550">
    <property type="term" value="P:secondary metabolite biosynthetic process"/>
    <property type="evidence" value="ECO:0007669"/>
    <property type="project" value="TreeGrafter"/>
</dbReference>
<dbReference type="Gene3D" id="3.30.559.30">
    <property type="entry name" value="Nonribosomal peptide synthetase, condensation domain"/>
    <property type="match status" value="4"/>
</dbReference>
<dbReference type="Gene3D" id="3.30.559.10">
    <property type="entry name" value="Chloramphenicol acetyltransferase-like domain"/>
    <property type="match status" value="4"/>
</dbReference>
<dbReference type="Pfam" id="PF00550">
    <property type="entry name" value="PP-binding"/>
    <property type="match status" value="3"/>
</dbReference>
<dbReference type="SUPFAM" id="SSF56801">
    <property type="entry name" value="Acetyl-CoA synthetase-like"/>
    <property type="match status" value="3"/>
</dbReference>
<dbReference type="EMBL" id="FNIX01000023">
    <property type="protein sequence ID" value="SDP94294.1"/>
    <property type="molecule type" value="Genomic_DNA"/>
</dbReference>
<feature type="domain" description="Carrier" evidence="5">
    <location>
        <begin position="3527"/>
        <end position="3602"/>
    </location>
</feature>
<organism evidence="6 7">
    <name type="scientific">Lentzea jiangxiensis</name>
    <dbReference type="NCBI Taxonomy" id="641025"/>
    <lineage>
        <taxon>Bacteria</taxon>
        <taxon>Bacillati</taxon>
        <taxon>Actinomycetota</taxon>
        <taxon>Actinomycetes</taxon>
        <taxon>Pseudonocardiales</taxon>
        <taxon>Pseudonocardiaceae</taxon>
        <taxon>Lentzea</taxon>
    </lineage>
</organism>
<evidence type="ECO:0000313" key="6">
    <source>
        <dbReference type="EMBL" id="SDP94294.1"/>
    </source>
</evidence>
<dbReference type="InterPro" id="IPR001242">
    <property type="entry name" value="Condensation_dom"/>
</dbReference>
<evidence type="ECO:0000256" key="3">
    <source>
        <dbReference type="ARBA" id="ARBA00022553"/>
    </source>
</evidence>
<dbReference type="Gene3D" id="3.40.50.1820">
    <property type="entry name" value="alpha/beta hydrolase"/>
    <property type="match status" value="1"/>
</dbReference>